<feature type="domain" description="Cupin type-1" evidence="5">
    <location>
        <begin position="53"/>
        <end position="207"/>
    </location>
</feature>
<evidence type="ECO:0000313" key="6">
    <source>
        <dbReference type="EMBL" id="KZM95638.1"/>
    </source>
</evidence>
<evidence type="ECO:0000256" key="3">
    <source>
        <dbReference type="ARBA" id="ARBA00023129"/>
    </source>
</evidence>
<dbReference type="InterPro" id="IPR050253">
    <property type="entry name" value="Seed_Storage-Functional"/>
</dbReference>
<dbReference type="GO" id="GO:0045735">
    <property type="term" value="F:nutrient reservoir activity"/>
    <property type="evidence" value="ECO:0007669"/>
    <property type="project" value="UniProtKB-KW"/>
</dbReference>
<sequence length="406" mass="44356">MMLIIDCMLNRVDKNCGGQRKISLDFLLDIAQILHYKRGHCSCYSELGRKTEVDLTPKFAEKVFGGDGGYYYSWSPDELPMLKEGNIGAAKLSLEKNGFFLPHYSDSPKVAFVLQGNGVAGIVLPGKEEKVIPIKTGDSIALPFGAVTWWYNKDDTELVILFLGETSKGHVVGSFTDFFLTGSTGIFTGFSTEFVGRAWDLEQSVVQILVHNQTSKGIARLGLNANMTEPKEEQRDGLVLNCLQAPLDVDVKNGGRVVVLSTKNLPLVGEVGFGADFVRLDGSAMVSPGFSCDSAYQVTYIIRGRGRAQIVGIDGTRVLETIVEAGNLFIVPRFFVVSKIADPDGLEWFSIITTPQPLITNLAGRTGAWKALSPQVIKASFNVGDDIEKEFRAKRASDAVFFPPPQ</sequence>
<evidence type="ECO:0000256" key="2">
    <source>
        <dbReference type="ARBA" id="ARBA00022761"/>
    </source>
</evidence>
<name>A0A164ZAX1_DAUCS</name>
<reference evidence="6" key="1">
    <citation type="journal article" date="2016" name="Nat. Genet.">
        <title>A high-quality carrot genome assembly provides new insights into carotenoid accumulation and asterid genome evolution.</title>
        <authorList>
            <person name="Iorizzo M."/>
            <person name="Ellison S."/>
            <person name="Senalik D."/>
            <person name="Zeng P."/>
            <person name="Satapoomin P."/>
            <person name="Huang J."/>
            <person name="Bowman M."/>
            <person name="Iovene M."/>
            <person name="Sanseverino W."/>
            <person name="Cavagnaro P."/>
            <person name="Yildiz M."/>
            <person name="Macko-Podgorni A."/>
            <person name="Moranska E."/>
            <person name="Grzebelus E."/>
            <person name="Grzebelus D."/>
            <person name="Ashrafi H."/>
            <person name="Zheng Z."/>
            <person name="Cheng S."/>
            <person name="Spooner D."/>
            <person name="Van Deynze A."/>
            <person name="Simon P."/>
        </authorList>
    </citation>
    <scope>NUCLEOTIDE SEQUENCE [LARGE SCALE GENOMIC DNA]</scope>
    <source>
        <tissue evidence="6">Leaf</tissue>
    </source>
</reference>
<dbReference type="InterPro" id="IPR006045">
    <property type="entry name" value="Cupin_1"/>
</dbReference>
<evidence type="ECO:0000259" key="5">
    <source>
        <dbReference type="SMART" id="SM00835"/>
    </source>
</evidence>
<dbReference type="OMA" id="HIRVEAN"/>
<accession>A0A164ZAX1</accession>
<dbReference type="PANTHER" id="PTHR31189:SF62">
    <property type="entry name" value="OS01G0976200 PROTEIN"/>
    <property type="match status" value="1"/>
</dbReference>
<protein>
    <recommendedName>
        <fullName evidence="5">Cupin type-1 domain-containing protein</fullName>
    </recommendedName>
</protein>
<dbReference type="EMBL" id="LNRQ01000005">
    <property type="protein sequence ID" value="KZM95638.1"/>
    <property type="molecule type" value="Genomic_DNA"/>
</dbReference>
<keyword evidence="4" id="KW-1015">Disulfide bond</keyword>
<proteinExistence type="inferred from homology"/>
<dbReference type="AlphaFoldDB" id="A0A164ZAX1"/>
<dbReference type="SUPFAM" id="SSF51182">
    <property type="entry name" value="RmlC-like cupins"/>
    <property type="match status" value="1"/>
</dbReference>
<keyword evidence="3" id="KW-0708">Seed storage protein</keyword>
<feature type="domain" description="Cupin type-1" evidence="5">
    <location>
        <begin position="240"/>
        <end position="389"/>
    </location>
</feature>
<organism evidence="6">
    <name type="scientific">Daucus carota subsp. sativus</name>
    <name type="common">Carrot</name>
    <dbReference type="NCBI Taxonomy" id="79200"/>
    <lineage>
        <taxon>Eukaryota</taxon>
        <taxon>Viridiplantae</taxon>
        <taxon>Streptophyta</taxon>
        <taxon>Embryophyta</taxon>
        <taxon>Tracheophyta</taxon>
        <taxon>Spermatophyta</taxon>
        <taxon>Magnoliopsida</taxon>
        <taxon>eudicotyledons</taxon>
        <taxon>Gunneridae</taxon>
        <taxon>Pentapetalae</taxon>
        <taxon>asterids</taxon>
        <taxon>campanulids</taxon>
        <taxon>Apiales</taxon>
        <taxon>Apiaceae</taxon>
        <taxon>Apioideae</taxon>
        <taxon>Scandiceae</taxon>
        <taxon>Daucinae</taxon>
        <taxon>Daucus</taxon>
        <taxon>Daucus sect. Daucus</taxon>
    </lineage>
</organism>
<dbReference type="STRING" id="79200.A0A164ZAX1"/>
<evidence type="ECO:0000256" key="1">
    <source>
        <dbReference type="ARBA" id="ARBA00007178"/>
    </source>
</evidence>
<dbReference type="PRINTS" id="PR00439">
    <property type="entry name" value="11SGLOBULIN"/>
</dbReference>
<comment type="caution">
    <text evidence="6">The sequence shown here is derived from an EMBL/GenBank/DDBJ whole genome shotgun (WGS) entry which is preliminary data.</text>
</comment>
<keyword evidence="2" id="KW-0758">Storage protein</keyword>
<dbReference type="SMART" id="SM00835">
    <property type="entry name" value="Cupin_1"/>
    <property type="match status" value="2"/>
</dbReference>
<dbReference type="PANTHER" id="PTHR31189">
    <property type="entry name" value="OS03G0336100 PROTEIN-RELATED"/>
    <property type="match status" value="1"/>
</dbReference>
<dbReference type="InterPro" id="IPR011051">
    <property type="entry name" value="RmlC_Cupin_sf"/>
</dbReference>
<comment type="similarity">
    <text evidence="1">Belongs to the 11S seed storage protein (globulins) family.</text>
</comment>
<dbReference type="Pfam" id="PF00190">
    <property type="entry name" value="Cupin_1"/>
    <property type="match status" value="2"/>
</dbReference>
<dbReference type="CDD" id="cd02242">
    <property type="entry name" value="cupin_11S_legumin_N"/>
    <property type="match status" value="1"/>
</dbReference>
<evidence type="ECO:0000256" key="4">
    <source>
        <dbReference type="ARBA" id="ARBA00023157"/>
    </source>
</evidence>
<gene>
    <name evidence="6" type="ORF">DCAR_018880</name>
</gene>
<dbReference type="Gene3D" id="2.60.120.10">
    <property type="entry name" value="Jelly Rolls"/>
    <property type="match status" value="2"/>
</dbReference>
<dbReference type="CDD" id="cd02243">
    <property type="entry name" value="cupin_11S_legumin_C"/>
    <property type="match status" value="1"/>
</dbReference>
<dbReference type="InterPro" id="IPR006044">
    <property type="entry name" value="11S_seedstore_pln"/>
</dbReference>
<dbReference type="InterPro" id="IPR014710">
    <property type="entry name" value="RmlC-like_jellyroll"/>
</dbReference>
<dbReference type="Gramene" id="KZM95638">
    <property type="protein sequence ID" value="KZM95638"/>
    <property type="gene ID" value="DCAR_018880"/>
</dbReference>